<reference evidence="2" key="2">
    <citation type="submission" date="2019-11" db="UniProtKB">
        <authorList>
            <consortium name="WormBaseParasite"/>
        </authorList>
    </citation>
    <scope>IDENTIFICATION</scope>
    <source>
        <strain evidence="2">Puerto Rican</strain>
    </source>
</reference>
<dbReference type="AlphaFoldDB" id="A0A5K4F689"/>
<protein>
    <submittedName>
        <fullName evidence="2">Uncharacterized protein</fullName>
    </submittedName>
</protein>
<proteinExistence type="predicted"/>
<name>A0A5K4F689_SCHMA</name>
<keyword evidence="1" id="KW-1185">Reference proteome</keyword>
<reference evidence="1" key="1">
    <citation type="journal article" date="2012" name="PLoS Negl. Trop. Dis.">
        <title>A systematically improved high quality genome and transcriptome of the human blood fluke Schistosoma mansoni.</title>
        <authorList>
            <person name="Protasio A.V."/>
            <person name="Tsai I.J."/>
            <person name="Babbage A."/>
            <person name="Nichol S."/>
            <person name="Hunt M."/>
            <person name="Aslett M.A."/>
            <person name="De Silva N."/>
            <person name="Velarde G.S."/>
            <person name="Anderson T.J."/>
            <person name="Clark R.C."/>
            <person name="Davidson C."/>
            <person name="Dillon G.P."/>
            <person name="Holroyd N.E."/>
            <person name="LoVerde P.T."/>
            <person name="Lloyd C."/>
            <person name="McQuillan J."/>
            <person name="Oliveira G."/>
            <person name="Otto T.D."/>
            <person name="Parker-Manuel S.J."/>
            <person name="Quail M.A."/>
            <person name="Wilson R.A."/>
            <person name="Zerlotini A."/>
            <person name="Dunne D.W."/>
            <person name="Berriman M."/>
        </authorList>
    </citation>
    <scope>NUCLEOTIDE SEQUENCE [LARGE SCALE GENOMIC DNA]</scope>
    <source>
        <strain evidence="1">Puerto Rican</strain>
    </source>
</reference>
<accession>A0A5K4F689</accession>
<dbReference type="InParanoid" id="A0A5K4F689"/>
<dbReference type="Proteomes" id="UP000008854">
    <property type="component" value="Unassembled WGS sequence"/>
</dbReference>
<evidence type="ECO:0000313" key="2">
    <source>
        <dbReference type="WBParaSite" id="Smp_324200.1"/>
    </source>
</evidence>
<sequence length="68" mass="8080">MKKLNKNNGCSKCFNWKKKYNVQSVAHNLIDSLKTITYQYYNIKSDKTTMLNRQSNKSLFDNVKTDQR</sequence>
<dbReference type="WBParaSite" id="Smp_324200.1">
    <property type="protein sequence ID" value="Smp_324200.1"/>
    <property type="gene ID" value="Smp_324200"/>
</dbReference>
<evidence type="ECO:0000313" key="1">
    <source>
        <dbReference type="Proteomes" id="UP000008854"/>
    </source>
</evidence>
<organism evidence="1 2">
    <name type="scientific">Schistosoma mansoni</name>
    <name type="common">Blood fluke</name>
    <dbReference type="NCBI Taxonomy" id="6183"/>
    <lineage>
        <taxon>Eukaryota</taxon>
        <taxon>Metazoa</taxon>
        <taxon>Spiralia</taxon>
        <taxon>Lophotrochozoa</taxon>
        <taxon>Platyhelminthes</taxon>
        <taxon>Trematoda</taxon>
        <taxon>Digenea</taxon>
        <taxon>Strigeidida</taxon>
        <taxon>Schistosomatoidea</taxon>
        <taxon>Schistosomatidae</taxon>
        <taxon>Schistosoma</taxon>
    </lineage>
</organism>